<dbReference type="HOGENOM" id="CLU_041450_1_0_1"/>
<reference evidence="2 3" key="1">
    <citation type="journal article" date="2008" name="Nature">
        <title>The genome of Laccaria bicolor provides insights into mycorrhizal symbiosis.</title>
        <authorList>
            <person name="Martin F."/>
            <person name="Aerts A."/>
            <person name="Ahren D."/>
            <person name="Brun A."/>
            <person name="Danchin E.G.J."/>
            <person name="Duchaussoy F."/>
            <person name="Gibon J."/>
            <person name="Kohler A."/>
            <person name="Lindquist E."/>
            <person name="Pereda V."/>
            <person name="Salamov A."/>
            <person name="Shapiro H.J."/>
            <person name="Wuyts J."/>
            <person name="Blaudez D."/>
            <person name="Buee M."/>
            <person name="Brokstein P."/>
            <person name="Canbaeck B."/>
            <person name="Cohen D."/>
            <person name="Courty P.E."/>
            <person name="Coutinho P.M."/>
            <person name="Delaruelle C."/>
            <person name="Detter J.C."/>
            <person name="Deveau A."/>
            <person name="DiFazio S."/>
            <person name="Duplessis S."/>
            <person name="Fraissinet-Tachet L."/>
            <person name="Lucic E."/>
            <person name="Frey-Klett P."/>
            <person name="Fourrey C."/>
            <person name="Feussner I."/>
            <person name="Gay G."/>
            <person name="Grimwood J."/>
            <person name="Hoegger P.J."/>
            <person name="Jain P."/>
            <person name="Kilaru S."/>
            <person name="Labbe J."/>
            <person name="Lin Y.C."/>
            <person name="Legue V."/>
            <person name="Le Tacon F."/>
            <person name="Marmeisse R."/>
            <person name="Melayah D."/>
            <person name="Montanini B."/>
            <person name="Muratet M."/>
            <person name="Nehls U."/>
            <person name="Niculita-Hirzel H."/>
            <person name="Oudot-Le Secq M.P."/>
            <person name="Peter M."/>
            <person name="Quesneville H."/>
            <person name="Rajashekar B."/>
            <person name="Reich M."/>
            <person name="Rouhier N."/>
            <person name="Schmutz J."/>
            <person name="Yin T."/>
            <person name="Chalot M."/>
            <person name="Henrissat B."/>
            <person name="Kuees U."/>
            <person name="Lucas S."/>
            <person name="Van de Peer Y."/>
            <person name="Podila G.K."/>
            <person name="Polle A."/>
            <person name="Pukkila P.J."/>
            <person name="Richardson P.M."/>
            <person name="Rouze P."/>
            <person name="Sanders I.R."/>
            <person name="Stajich J.E."/>
            <person name="Tunlid A."/>
            <person name="Tuskan G."/>
            <person name="Grigoriev I.V."/>
        </authorList>
    </citation>
    <scope>NUCLEOTIDE SEQUENCE [LARGE SCALE GENOMIC DNA]</scope>
    <source>
        <strain evidence="3">S238N-H82 / ATCC MYA-4686</strain>
    </source>
</reference>
<gene>
    <name evidence="2" type="ORF">LACBIDRAFT_311311</name>
</gene>
<feature type="compositionally biased region" description="Low complexity" evidence="1">
    <location>
        <begin position="1"/>
        <end position="25"/>
    </location>
</feature>
<dbReference type="InParanoid" id="B0CZQ0"/>
<dbReference type="Proteomes" id="UP000001194">
    <property type="component" value="Unassembled WGS sequence"/>
</dbReference>
<feature type="region of interest" description="Disordered" evidence="1">
    <location>
        <begin position="1"/>
        <end position="42"/>
    </location>
</feature>
<feature type="region of interest" description="Disordered" evidence="1">
    <location>
        <begin position="349"/>
        <end position="373"/>
    </location>
</feature>
<dbReference type="RefSeq" id="XP_001876455.1">
    <property type="nucleotide sequence ID" value="XM_001876420.1"/>
</dbReference>
<evidence type="ECO:0000313" key="3">
    <source>
        <dbReference type="Proteomes" id="UP000001194"/>
    </source>
</evidence>
<evidence type="ECO:0000256" key="1">
    <source>
        <dbReference type="SAM" id="MobiDB-lite"/>
    </source>
</evidence>
<accession>B0CZQ0</accession>
<dbReference type="KEGG" id="lbc:LACBIDRAFT_311311"/>
<organism evidence="3">
    <name type="scientific">Laccaria bicolor (strain S238N-H82 / ATCC MYA-4686)</name>
    <name type="common">Bicoloured deceiver</name>
    <name type="synonym">Laccaria laccata var. bicolor</name>
    <dbReference type="NCBI Taxonomy" id="486041"/>
    <lineage>
        <taxon>Eukaryota</taxon>
        <taxon>Fungi</taxon>
        <taxon>Dikarya</taxon>
        <taxon>Basidiomycota</taxon>
        <taxon>Agaricomycotina</taxon>
        <taxon>Agaricomycetes</taxon>
        <taxon>Agaricomycetidae</taxon>
        <taxon>Agaricales</taxon>
        <taxon>Agaricineae</taxon>
        <taxon>Hydnangiaceae</taxon>
        <taxon>Laccaria</taxon>
    </lineage>
</organism>
<dbReference type="OrthoDB" id="3018573at2759"/>
<dbReference type="AlphaFoldDB" id="B0CZQ0"/>
<dbReference type="EMBL" id="DS547094">
    <property type="protein sequence ID" value="EDR12191.1"/>
    <property type="molecule type" value="Genomic_DNA"/>
</dbReference>
<name>B0CZQ0_LACBS</name>
<dbReference type="GeneID" id="6072592"/>
<sequence>MADTASATPTTPTGTASSAPTAPIADNVQPLGTDGVQPCVPHTHTSPTITQLLKNLSLTNILHWNKQIEADNDARSAKTLNNALDPVSHPQPGSEVASLITIDPEDLARLRVPSFFASVCDFIYSSLVRHLADEELKEKEEKKRKDDDILAEDARVSKRQCMDGSNHVERVVGEPIPIEFPQSLYDTELCVAVPLPFFLTQNLWFLVDEASTLPTVKSNPAPSETKGTYILNIEKLSNHFGKELTLTCSQWSEAAANMWSFQILRDKSGSEGEHATWFEKHFNFFNMLNKRDELYDTWKVMELESCQDHHSCHLKFSATDYDKALGLTEESHNLTHKLRKELQDFVNSSQMATGRPQGPPYQANGSFSQRVPP</sequence>
<feature type="compositionally biased region" description="Polar residues" evidence="1">
    <location>
        <begin position="363"/>
        <end position="373"/>
    </location>
</feature>
<keyword evidence="3" id="KW-1185">Reference proteome</keyword>
<protein>
    <submittedName>
        <fullName evidence="2">Predicted protein</fullName>
    </submittedName>
</protein>
<proteinExistence type="predicted"/>
<evidence type="ECO:0000313" key="2">
    <source>
        <dbReference type="EMBL" id="EDR12191.1"/>
    </source>
</evidence>